<name>A0ABW3IPQ3_9RHOB</name>
<comment type="caution">
    <text evidence="1">The sequence shown here is derived from an EMBL/GenBank/DDBJ whole genome shotgun (WGS) entry which is preliminary data.</text>
</comment>
<reference evidence="2" key="1">
    <citation type="journal article" date="2019" name="Int. J. Syst. Evol. Microbiol.">
        <title>The Global Catalogue of Microorganisms (GCM) 10K type strain sequencing project: providing services to taxonomists for standard genome sequencing and annotation.</title>
        <authorList>
            <consortium name="The Broad Institute Genomics Platform"/>
            <consortium name="The Broad Institute Genome Sequencing Center for Infectious Disease"/>
            <person name="Wu L."/>
            <person name="Ma J."/>
        </authorList>
    </citation>
    <scope>NUCLEOTIDE SEQUENCE [LARGE SCALE GENOMIC DNA]</scope>
    <source>
        <strain evidence="2">CCUG 60524</strain>
    </source>
</reference>
<dbReference type="RefSeq" id="WP_386074430.1">
    <property type="nucleotide sequence ID" value="NZ_JBHTJT010000012.1"/>
</dbReference>
<sequence>MTTFNTDAYNDLNARGRQMRKARDTAAAEVWKLTDLMPHLAVRIAPDPMNEIAKAGHRSTVRRIVDYLCR</sequence>
<keyword evidence="2" id="KW-1185">Reference proteome</keyword>
<dbReference type="Proteomes" id="UP001597108">
    <property type="component" value="Unassembled WGS sequence"/>
</dbReference>
<dbReference type="EMBL" id="JBHTJT010000012">
    <property type="protein sequence ID" value="MFD0980097.1"/>
    <property type="molecule type" value="Genomic_DNA"/>
</dbReference>
<evidence type="ECO:0000313" key="1">
    <source>
        <dbReference type="EMBL" id="MFD0980097.1"/>
    </source>
</evidence>
<accession>A0ABW3IPQ3</accession>
<evidence type="ECO:0000313" key="2">
    <source>
        <dbReference type="Proteomes" id="UP001597108"/>
    </source>
</evidence>
<organism evidence="1 2">
    <name type="scientific">Tropicimonas aquimaris</name>
    <dbReference type="NCBI Taxonomy" id="914152"/>
    <lineage>
        <taxon>Bacteria</taxon>
        <taxon>Pseudomonadati</taxon>
        <taxon>Pseudomonadota</taxon>
        <taxon>Alphaproteobacteria</taxon>
        <taxon>Rhodobacterales</taxon>
        <taxon>Roseobacteraceae</taxon>
        <taxon>Tropicimonas</taxon>
    </lineage>
</organism>
<proteinExistence type="predicted"/>
<protein>
    <submittedName>
        <fullName evidence="1">Uncharacterized protein</fullName>
    </submittedName>
</protein>
<gene>
    <name evidence="1" type="ORF">ACFQ2S_10600</name>
</gene>